<dbReference type="GO" id="GO:0005737">
    <property type="term" value="C:cytoplasm"/>
    <property type="evidence" value="ECO:0007669"/>
    <property type="project" value="UniProtKB-SubCell"/>
</dbReference>
<comment type="subcellular location">
    <subcellularLocation>
        <location evidence="1 9">Cytoplasm</location>
    </subcellularLocation>
</comment>
<dbReference type="OrthoDB" id="9805754at2"/>
<dbReference type="Pfam" id="PF14748">
    <property type="entry name" value="P5CR_dimer"/>
    <property type="match status" value="1"/>
</dbReference>
<comment type="function">
    <text evidence="8 9">Catalyzes the reduction of 1-pyrroline-5-carboxylate (PCA) to L-proline.</text>
</comment>
<feature type="domain" description="Pyrroline-5-carboxylate reductase catalytic N-terminal" evidence="13">
    <location>
        <begin position="4"/>
        <end position="98"/>
    </location>
</feature>
<dbReference type="InterPro" id="IPR028939">
    <property type="entry name" value="P5C_Rdtase_cat_N"/>
</dbReference>
<name>C0GHT1_DETAL</name>
<evidence type="ECO:0000256" key="8">
    <source>
        <dbReference type="ARBA" id="ARBA00058118"/>
    </source>
</evidence>
<dbReference type="EC" id="1.5.1.2" evidence="9 10"/>
<dbReference type="Gene3D" id="1.10.3730.10">
    <property type="entry name" value="ProC C-terminal domain-like"/>
    <property type="match status" value="1"/>
</dbReference>
<evidence type="ECO:0000256" key="7">
    <source>
        <dbReference type="ARBA" id="ARBA00023002"/>
    </source>
</evidence>
<dbReference type="NCBIfam" id="TIGR00112">
    <property type="entry name" value="proC"/>
    <property type="match status" value="1"/>
</dbReference>
<evidence type="ECO:0000256" key="11">
    <source>
        <dbReference type="PIRSR" id="PIRSR000193-1"/>
    </source>
</evidence>
<keyword evidence="6 9" id="KW-0521">NADP</keyword>
<evidence type="ECO:0000256" key="9">
    <source>
        <dbReference type="HAMAP-Rule" id="MF_01925"/>
    </source>
</evidence>
<comment type="catalytic activity">
    <reaction evidence="9 12">
        <text>L-proline + NADP(+) = (S)-1-pyrroline-5-carboxylate + NADPH + 2 H(+)</text>
        <dbReference type="Rhea" id="RHEA:14109"/>
        <dbReference type="ChEBI" id="CHEBI:15378"/>
        <dbReference type="ChEBI" id="CHEBI:17388"/>
        <dbReference type="ChEBI" id="CHEBI:57783"/>
        <dbReference type="ChEBI" id="CHEBI:58349"/>
        <dbReference type="ChEBI" id="CHEBI:60039"/>
        <dbReference type="EC" id="1.5.1.2"/>
    </reaction>
</comment>
<dbReference type="FunFam" id="1.10.3730.10:FF:000001">
    <property type="entry name" value="Pyrroline-5-carboxylate reductase"/>
    <property type="match status" value="1"/>
</dbReference>
<dbReference type="InterPro" id="IPR029036">
    <property type="entry name" value="P5CR_dimer"/>
</dbReference>
<proteinExistence type="inferred from homology"/>
<feature type="binding site" evidence="11">
    <location>
        <begin position="69"/>
        <end position="72"/>
    </location>
    <ligand>
        <name>NADP(+)</name>
        <dbReference type="ChEBI" id="CHEBI:58349"/>
    </ligand>
</feature>
<evidence type="ECO:0000256" key="5">
    <source>
        <dbReference type="ARBA" id="ARBA00022650"/>
    </source>
</evidence>
<feature type="binding site" evidence="11">
    <location>
        <begin position="8"/>
        <end position="13"/>
    </location>
    <ligand>
        <name>NADP(+)</name>
        <dbReference type="ChEBI" id="CHEBI:58349"/>
    </ligand>
</feature>
<dbReference type="PROSITE" id="PS00521">
    <property type="entry name" value="P5CR"/>
    <property type="match status" value="1"/>
</dbReference>
<dbReference type="InterPro" id="IPR053790">
    <property type="entry name" value="P5CR-like_CS"/>
</dbReference>
<sequence length="267" mass="27860">MQDKIGFIGLGAMGGALLEGLLAGGVEPERIVASDTLETKLREAAEKHGLKAMPDVRSVAEAARVIFVAVKPQDMKTLLKEIAPVMKDGQVVVSVAAGVSIHDIEKRFDREVGVIRVMPNTPCLVGEGAMAASGGKYVSDDDLHMVVSWLETLGIVRTVPEKLMDAVTGVSGSGPAYVYLMIEALADGGVLNGLPRAMALELAAQTVLGAARMVMETGEHPAVLREMVTSPGGTTAQALFTLEDNGFPAAVQKAVSAAAQKSKELGK</sequence>
<evidence type="ECO:0000259" key="13">
    <source>
        <dbReference type="Pfam" id="PF03807"/>
    </source>
</evidence>
<keyword evidence="3 9" id="KW-0963">Cytoplasm</keyword>
<evidence type="ECO:0000313" key="15">
    <source>
        <dbReference type="EMBL" id="EEG77005.1"/>
    </source>
</evidence>
<dbReference type="Proteomes" id="UP000006443">
    <property type="component" value="Unassembled WGS sequence"/>
</dbReference>
<dbReference type="STRING" id="555088.DealDRAFT_2040"/>
<comment type="similarity">
    <text evidence="2 9 12">Belongs to the pyrroline-5-carboxylate reductase family.</text>
</comment>
<evidence type="ECO:0000256" key="6">
    <source>
        <dbReference type="ARBA" id="ARBA00022857"/>
    </source>
</evidence>
<evidence type="ECO:0000256" key="10">
    <source>
        <dbReference type="NCBIfam" id="TIGR00112"/>
    </source>
</evidence>
<dbReference type="GO" id="GO:0004735">
    <property type="term" value="F:pyrroline-5-carboxylate reductase activity"/>
    <property type="evidence" value="ECO:0007669"/>
    <property type="project" value="UniProtKB-UniRule"/>
</dbReference>
<keyword evidence="5 9" id="KW-0641">Proline biosynthesis</keyword>
<dbReference type="Gene3D" id="3.40.50.720">
    <property type="entry name" value="NAD(P)-binding Rossmann-like Domain"/>
    <property type="match status" value="1"/>
</dbReference>
<accession>C0GHT1</accession>
<dbReference type="GO" id="GO:0055129">
    <property type="term" value="P:L-proline biosynthetic process"/>
    <property type="evidence" value="ECO:0007669"/>
    <property type="project" value="UniProtKB-UniRule"/>
</dbReference>
<comment type="catalytic activity">
    <reaction evidence="9">
        <text>L-proline + NAD(+) = (S)-1-pyrroline-5-carboxylate + NADH + 2 H(+)</text>
        <dbReference type="Rhea" id="RHEA:14105"/>
        <dbReference type="ChEBI" id="CHEBI:15378"/>
        <dbReference type="ChEBI" id="CHEBI:17388"/>
        <dbReference type="ChEBI" id="CHEBI:57540"/>
        <dbReference type="ChEBI" id="CHEBI:57945"/>
        <dbReference type="ChEBI" id="CHEBI:60039"/>
        <dbReference type="EC" id="1.5.1.2"/>
    </reaction>
</comment>
<comment type="caution">
    <text evidence="15">The sequence shown here is derived from an EMBL/GenBank/DDBJ whole genome shotgun (WGS) entry which is preliminary data.</text>
</comment>
<keyword evidence="16" id="KW-1185">Reference proteome</keyword>
<evidence type="ECO:0000256" key="4">
    <source>
        <dbReference type="ARBA" id="ARBA00022605"/>
    </source>
</evidence>
<dbReference type="FunFam" id="3.40.50.720:FF:000190">
    <property type="entry name" value="Pyrroline-5-carboxylate reductase"/>
    <property type="match status" value="1"/>
</dbReference>
<dbReference type="Pfam" id="PF03807">
    <property type="entry name" value="F420_oxidored"/>
    <property type="match status" value="1"/>
</dbReference>
<protein>
    <recommendedName>
        <fullName evidence="9 10">Pyrroline-5-carboxylate reductase</fullName>
        <shortName evidence="9">P5C reductase</shortName>
        <shortName evidence="9">P5CR</shortName>
        <ecNumber evidence="9 10">1.5.1.2</ecNumber>
    </recommendedName>
    <alternativeName>
        <fullName evidence="9">PCA reductase</fullName>
    </alternativeName>
</protein>
<evidence type="ECO:0000259" key="14">
    <source>
        <dbReference type="Pfam" id="PF14748"/>
    </source>
</evidence>
<reference evidence="15 16" key="1">
    <citation type="submission" date="2009-02" db="EMBL/GenBank/DDBJ databases">
        <title>Sequencing of the draft genome and assembly of Dethiobacter alkaliphilus AHT 1.</title>
        <authorList>
            <consortium name="US DOE Joint Genome Institute (JGI-PGF)"/>
            <person name="Lucas S."/>
            <person name="Copeland A."/>
            <person name="Lapidus A."/>
            <person name="Glavina del Rio T."/>
            <person name="Dalin E."/>
            <person name="Tice H."/>
            <person name="Bruce D."/>
            <person name="Goodwin L."/>
            <person name="Pitluck S."/>
            <person name="Larimer F."/>
            <person name="Land M.L."/>
            <person name="Hauser L."/>
            <person name="Muyzer G."/>
        </authorList>
    </citation>
    <scope>NUCLEOTIDE SEQUENCE [LARGE SCALE GENOMIC DNA]</scope>
    <source>
        <strain evidence="15 16">AHT 1</strain>
    </source>
</reference>
<evidence type="ECO:0000313" key="16">
    <source>
        <dbReference type="Proteomes" id="UP000006443"/>
    </source>
</evidence>
<dbReference type="eggNOG" id="COG0345">
    <property type="taxonomic scope" value="Bacteria"/>
</dbReference>
<keyword evidence="4 9" id="KW-0028">Amino-acid biosynthesis</keyword>
<dbReference type="InterPro" id="IPR036291">
    <property type="entry name" value="NAD(P)-bd_dom_sf"/>
</dbReference>
<feature type="domain" description="Pyrroline-5-carboxylate reductase dimerisation" evidence="14">
    <location>
        <begin position="161"/>
        <end position="265"/>
    </location>
</feature>
<dbReference type="InterPro" id="IPR008927">
    <property type="entry name" value="6-PGluconate_DH-like_C_sf"/>
</dbReference>
<dbReference type="InterPro" id="IPR000304">
    <property type="entry name" value="Pyrroline-COOH_reductase"/>
</dbReference>
<dbReference type="SUPFAM" id="SSF51735">
    <property type="entry name" value="NAD(P)-binding Rossmann-fold domains"/>
    <property type="match status" value="1"/>
</dbReference>
<dbReference type="UniPathway" id="UPA00098">
    <property type="reaction ID" value="UER00361"/>
</dbReference>
<evidence type="ECO:0000256" key="12">
    <source>
        <dbReference type="RuleBase" id="RU003903"/>
    </source>
</evidence>
<dbReference type="PANTHER" id="PTHR11645">
    <property type="entry name" value="PYRROLINE-5-CARBOXYLATE REDUCTASE"/>
    <property type="match status" value="1"/>
</dbReference>
<dbReference type="PANTHER" id="PTHR11645:SF0">
    <property type="entry name" value="PYRROLINE-5-CARBOXYLATE REDUCTASE 3"/>
    <property type="match status" value="1"/>
</dbReference>
<evidence type="ECO:0000256" key="1">
    <source>
        <dbReference type="ARBA" id="ARBA00004496"/>
    </source>
</evidence>
<dbReference type="SUPFAM" id="SSF48179">
    <property type="entry name" value="6-phosphogluconate dehydrogenase C-terminal domain-like"/>
    <property type="match status" value="1"/>
</dbReference>
<dbReference type="EMBL" id="ACJM01000010">
    <property type="protein sequence ID" value="EEG77005.1"/>
    <property type="molecule type" value="Genomic_DNA"/>
</dbReference>
<dbReference type="HAMAP" id="MF_01925">
    <property type="entry name" value="P5C_reductase"/>
    <property type="match status" value="1"/>
</dbReference>
<comment type="pathway">
    <text evidence="9 12">Amino-acid biosynthesis; L-proline biosynthesis; L-proline from L-glutamate 5-semialdehyde: step 1/1.</text>
</comment>
<evidence type="ECO:0000256" key="2">
    <source>
        <dbReference type="ARBA" id="ARBA00005525"/>
    </source>
</evidence>
<evidence type="ECO:0000256" key="3">
    <source>
        <dbReference type="ARBA" id="ARBA00022490"/>
    </source>
</evidence>
<dbReference type="PIRSF" id="PIRSF000193">
    <property type="entry name" value="Pyrrol-5-carb_rd"/>
    <property type="match status" value="1"/>
</dbReference>
<keyword evidence="7 9" id="KW-0560">Oxidoreductase</keyword>
<gene>
    <name evidence="9" type="primary">proC</name>
    <name evidence="15" type="ORF">DealDRAFT_2040</name>
</gene>
<dbReference type="RefSeq" id="WP_008517158.1">
    <property type="nucleotide sequence ID" value="NZ_ACJM01000010.1"/>
</dbReference>
<dbReference type="AlphaFoldDB" id="C0GHT1"/>
<organism evidence="15 16">
    <name type="scientific">Dethiobacter alkaliphilus AHT 1</name>
    <dbReference type="NCBI Taxonomy" id="555088"/>
    <lineage>
        <taxon>Bacteria</taxon>
        <taxon>Bacillati</taxon>
        <taxon>Bacillota</taxon>
        <taxon>Dethiobacteria</taxon>
        <taxon>Dethiobacterales</taxon>
        <taxon>Dethiobacteraceae</taxon>
        <taxon>Dethiobacter</taxon>
    </lineage>
</organism>